<accession>A0A0A7PD36</accession>
<dbReference type="InterPro" id="IPR054156">
    <property type="entry name" value="YxaF_TetR_C"/>
</dbReference>
<keyword evidence="3" id="KW-0804">Transcription</keyword>
<sequence length="209" mass="23051">MIAPGNAMNAADTRGRILMTAMELFWEKGYLSTSVSDILSRSQVHSGSLYHFFPGKQDVLVGVLELYRDGIDEMLLAPNWEGVDDPIERVFALLGGYRTHLIVTDCTYGCPIGSLALEIHEPDPVVRDLMAANFTNWSAAIAGCFDAAADRLPKDADRKALGEFVLTVMEGAVMQARTYRDIGYFDRNIAVLRDYITSLMATAKDDSFA</sequence>
<keyword evidence="7" id="KW-1185">Reference proteome</keyword>
<evidence type="ECO:0000256" key="1">
    <source>
        <dbReference type="ARBA" id="ARBA00023015"/>
    </source>
</evidence>
<dbReference type="GO" id="GO:0003677">
    <property type="term" value="F:DNA binding"/>
    <property type="evidence" value="ECO:0007669"/>
    <property type="project" value="UniProtKB-UniRule"/>
</dbReference>
<reference evidence="6 7" key="1">
    <citation type="journal article" date="2015" name="Int. J. Syst. Evol. Microbiol.">
        <title>Description of Sphingopyxis fribergensis sp. nov. - a soil bacterium with the ability to degrade styrene and phenylacetic acid.</title>
        <authorList>
            <person name="Oelschlagel M."/>
            <person name="Ruckert C."/>
            <person name="Kalinowski J."/>
            <person name="Schmidt G."/>
            <person name="Schlomann M."/>
            <person name="Tischler D."/>
        </authorList>
    </citation>
    <scope>NUCLEOTIDE SEQUENCE [LARGE SCALE GENOMIC DNA]</scope>
    <source>
        <strain evidence="6 7">Kp5.2</strain>
    </source>
</reference>
<dbReference type="EMBL" id="CP009122">
    <property type="protein sequence ID" value="AJA08026.1"/>
    <property type="molecule type" value="Genomic_DNA"/>
</dbReference>
<feature type="domain" description="HTH tetR-type" evidence="5">
    <location>
        <begin position="11"/>
        <end position="71"/>
    </location>
</feature>
<evidence type="ECO:0000256" key="3">
    <source>
        <dbReference type="ARBA" id="ARBA00023163"/>
    </source>
</evidence>
<organism evidence="6 7">
    <name type="scientific">Sphingopyxis fribergensis</name>
    <dbReference type="NCBI Taxonomy" id="1515612"/>
    <lineage>
        <taxon>Bacteria</taxon>
        <taxon>Pseudomonadati</taxon>
        <taxon>Pseudomonadota</taxon>
        <taxon>Alphaproteobacteria</taxon>
        <taxon>Sphingomonadales</taxon>
        <taxon>Sphingomonadaceae</taxon>
        <taxon>Sphingopyxis</taxon>
    </lineage>
</organism>
<name>A0A0A7PD36_9SPHN</name>
<dbReference type="SUPFAM" id="SSF48498">
    <property type="entry name" value="Tetracyclin repressor-like, C-terminal domain"/>
    <property type="match status" value="1"/>
</dbReference>
<protein>
    <submittedName>
        <fullName evidence="6">TetR family transcriptional regulator</fullName>
    </submittedName>
</protein>
<dbReference type="InterPro" id="IPR009057">
    <property type="entry name" value="Homeodomain-like_sf"/>
</dbReference>
<dbReference type="Pfam" id="PF00440">
    <property type="entry name" value="TetR_N"/>
    <property type="match status" value="1"/>
</dbReference>
<dbReference type="Gene3D" id="1.10.357.10">
    <property type="entry name" value="Tetracycline Repressor, domain 2"/>
    <property type="match status" value="1"/>
</dbReference>
<dbReference type="PANTHER" id="PTHR47506">
    <property type="entry name" value="TRANSCRIPTIONAL REGULATORY PROTEIN"/>
    <property type="match status" value="1"/>
</dbReference>
<proteinExistence type="predicted"/>
<dbReference type="STRING" id="1515612.SKP52_05500"/>
<dbReference type="HOGENOM" id="CLU_069356_28_1_5"/>
<dbReference type="Proteomes" id="UP000030907">
    <property type="component" value="Chromosome"/>
</dbReference>
<evidence type="ECO:0000313" key="7">
    <source>
        <dbReference type="Proteomes" id="UP000030907"/>
    </source>
</evidence>
<dbReference type="Pfam" id="PF21993">
    <property type="entry name" value="TetR_C_13_2"/>
    <property type="match status" value="1"/>
</dbReference>
<dbReference type="InterPro" id="IPR036271">
    <property type="entry name" value="Tet_transcr_reg_TetR-rel_C_sf"/>
</dbReference>
<keyword evidence="1" id="KW-0805">Transcription regulation</keyword>
<evidence type="ECO:0000259" key="5">
    <source>
        <dbReference type="PROSITE" id="PS50977"/>
    </source>
</evidence>
<dbReference type="PROSITE" id="PS50977">
    <property type="entry name" value="HTH_TETR_2"/>
    <property type="match status" value="1"/>
</dbReference>
<dbReference type="PANTHER" id="PTHR47506:SF3">
    <property type="entry name" value="HTH-TYPE TRANSCRIPTIONAL REGULATOR LMRA"/>
    <property type="match status" value="1"/>
</dbReference>
<gene>
    <name evidence="6" type="ORF">SKP52_05500</name>
</gene>
<feature type="DNA-binding region" description="H-T-H motif" evidence="4">
    <location>
        <begin position="34"/>
        <end position="53"/>
    </location>
</feature>
<dbReference type="PRINTS" id="PR00455">
    <property type="entry name" value="HTHTETR"/>
</dbReference>
<dbReference type="PROSITE" id="PS01081">
    <property type="entry name" value="HTH_TETR_1"/>
    <property type="match status" value="1"/>
</dbReference>
<dbReference type="InterPro" id="IPR001647">
    <property type="entry name" value="HTH_TetR"/>
</dbReference>
<dbReference type="AlphaFoldDB" id="A0A0A7PD36"/>
<evidence type="ECO:0000313" key="6">
    <source>
        <dbReference type="EMBL" id="AJA08026.1"/>
    </source>
</evidence>
<dbReference type="KEGG" id="sphk:SKP52_05500"/>
<dbReference type="InterPro" id="IPR023772">
    <property type="entry name" value="DNA-bd_HTH_TetR-type_CS"/>
</dbReference>
<evidence type="ECO:0000256" key="2">
    <source>
        <dbReference type="ARBA" id="ARBA00023125"/>
    </source>
</evidence>
<evidence type="ECO:0000256" key="4">
    <source>
        <dbReference type="PROSITE-ProRule" id="PRU00335"/>
    </source>
</evidence>
<keyword evidence="2 4" id="KW-0238">DNA-binding</keyword>
<dbReference type="SUPFAM" id="SSF46689">
    <property type="entry name" value="Homeodomain-like"/>
    <property type="match status" value="1"/>
</dbReference>